<dbReference type="InterPro" id="IPR036377">
    <property type="entry name" value="Gp120_core_sf"/>
</dbReference>
<dbReference type="GO" id="GO:0046718">
    <property type="term" value="P:symbiont entry into host cell"/>
    <property type="evidence" value="ECO:0007669"/>
    <property type="project" value="UniProtKB-KW"/>
</dbReference>
<evidence type="ECO:0000259" key="19">
    <source>
        <dbReference type="Pfam" id="PF00516"/>
    </source>
</evidence>
<evidence type="ECO:0000256" key="17">
    <source>
        <dbReference type="ARBA" id="ARBA00023303"/>
    </source>
</evidence>
<dbReference type="InterPro" id="IPR000777">
    <property type="entry name" value="HIV1_Gp120"/>
</dbReference>
<feature type="non-terminal residue" evidence="20">
    <location>
        <position position="129"/>
    </location>
</feature>
<keyword evidence="7 18" id="KW-0812">Transmembrane</keyword>
<keyword evidence="8 18" id="KW-0053">Apoptosis</keyword>
<protein>
    <recommendedName>
        <fullName evidence="18">Protein Vpu</fullName>
    </recommendedName>
    <alternativeName>
        <fullName evidence="18">U ORF protein</fullName>
    </alternativeName>
    <alternativeName>
        <fullName evidence="18">Viral protein U</fullName>
    </alternativeName>
</protein>
<evidence type="ECO:0000256" key="6">
    <source>
        <dbReference type="ARBA" id="ARBA00022595"/>
    </source>
</evidence>
<dbReference type="InterPro" id="IPR008187">
    <property type="entry name" value="Vpu"/>
</dbReference>
<evidence type="ECO:0000256" key="5">
    <source>
        <dbReference type="ARBA" id="ARBA00022581"/>
    </source>
</evidence>
<dbReference type="Pfam" id="PF00558">
    <property type="entry name" value="Vpu"/>
    <property type="match status" value="1"/>
</dbReference>
<feature type="domain" description="Human immunodeficiency virus 1 envelope glycoprotein Gp120" evidence="19">
    <location>
        <begin position="87"/>
        <end position="129"/>
    </location>
</feature>
<keyword evidence="13 18" id="KW-0472">Membrane</keyword>
<organism evidence="20">
    <name type="scientific">Human immunodeficiency virus type 1</name>
    <name type="common">HIV-1</name>
    <dbReference type="NCBI Taxonomy" id="11676"/>
    <lineage>
        <taxon>Viruses</taxon>
        <taxon>Riboviria</taxon>
        <taxon>Pararnavirae</taxon>
        <taxon>Artverviricota</taxon>
        <taxon>Revtraviricetes</taxon>
        <taxon>Ortervirales</taxon>
        <taxon>Retroviridae</taxon>
        <taxon>Orthoretrovirinae</taxon>
        <taxon>Lentivirus</taxon>
        <taxon>Lentivirus humimdef1</taxon>
    </lineage>
</organism>
<keyword evidence="5 18" id="KW-0945">Host-virus interaction</keyword>
<accession>I6R0F2</accession>
<evidence type="ECO:0000256" key="1">
    <source>
        <dbReference type="ARBA" id="ARBA00004182"/>
    </source>
</evidence>
<evidence type="ECO:0000256" key="15">
    <source>
        <dbReference type="ARBA" id="ARBA00023180"/>
    </source>
</evidence>
<keyword evidence="6" id="KW-1162">Viral penetration into host cytoplasm</keyword>
<reference evidence="20" key="1">
    <citation type="journal article" date="2012" name="AIDS">
        <title>Extensive and complex HIV-1 recombination between B', C and CRF01_AE among IDUs in south-east Asia.</title>
        <authorList>
            <person name="Pang W."/>
            <person name="Zhang C."/>
            <person name="Duo L."/>
            <person name="Zhou Y.H."/>
            <person name="Yao Z.H."/>
            <person name="Liu F.L."/>
            <person name="Li H."/>
            <person name="Tu Y.Q."/>
            <person name="Zheng Y.T."/>
        </authorList>
    </citation>
    <scope>NUCLEOTIDE SEQUENCE</scope>
    <source>
        <strain evidence="20">09mIDU005</strain>
    </source>
</reference>
<name>I6R0F2_HV1</name>
<keyword evidence="2 18" id="KW-0813">Transport</keyword>
<keyword evidence="10" id="KW-0946">Virion</keyword>
<organismHost>
    <name type="scientific">Homo sapiens</name>
    <name type="common">Human</name>
    <dbReference type="NCBI Taxonomy" id="9606"/>
</organismHost>
<keyword evidence="11 18" id="KW-1043">Host membrane</keyword>
<keyword evidence="17 18" id="KW-0407">Ion channel</keyword>
<dbReference type="GO" id="GO:0019062">
    <property type="term" value="P:virion attachment to host cell"/>
    <property type="evidence" value="ECO:0007669"/>
    <property type="project" value="UniProtKB-KW"/>
</dbReference>
<keyword evidence="16" id="KW-1160">Virus entry into host cell</keyword>
<evidence type="ECO:0000256" key="3">
    <source>
        <dbReference type="ARBA" id="ARBA00022506"/>
    </source>
</evidence>
<gene>
    <name evidence="20" type="primary">vpu env</name>
    <name evidence="18" type="synonym">vpu</name>
</gene>
<keyword evidence="18" id="KW-1133">Transmembrane helix</keyword>
<comment type="subcellular location">
    <subcellularLocation>
        <location evidence="18">Host membrane</location>
        <topology evidence="18">Single-pass type I membrane protein</topology>
    </subcellularLocation>
    <subcellularLocation>
        <location evidence="1">Virion membrane</location>
    </subcellularLocation>
</comment>
<dbReference type="GO" id="GO:0019076">
    <property type="term" value="P:viral release from host cell"/>
    <property type="evidence" value="ECO:0007669"/>
    <property type="project" value="UniProtKB-UniRule"/>
</dbReference>
<dbReference type="GO" id="GO:0033644">
    <property type="term" value="C:host cell membrane"/>
    <property type="evidence" value="ECO:0007669"/>
    <property type="project" value="UniProtKB-SubCell"/>
</dbReference>
<keyword evidence="15" id="KW-0325">Glycoprotein</keyword>
<proteinExistence type="inferred from homology"/>
<evidence type="ECO:0000256" key="4">
    <source>
        <dbReference type="ARBA" id="ARBA00022553"/>
    </source>
</evidence>
<dbReference type="GO" id="GO:0055036">
    <property type="term" value="C:virion membrane"/>
    <property type="evidence" value="ECO:0007669"/>
    <property type="project" value="UniProtKB-SubCell"/>
</dbReference>
<evidence type="ECO:0000256" key="2">
    <source>
        <dbReference type="ARBA" id="ARBA00022448"/>
    </source>
</evidence>
<evidence type="ECO:0000256" key="13">
    <source>
        <dbReference type="ARBA" id="ARBA00023136"/>
    </source>
</evidence>
<dbReference type="GO" id="GO:0039663">
    <property type="term" value="P:membrane fusion involved in viral entry into host cell"/>
    <property type="evidence" value="ECO:0007669"/>
    <property type="project" value="UniProtKB-KW"/>
</dbReference>
<evidence type="ECO:0000313" key="20">
    <source>
        <dbReference type="EMBL" id="AFM37075.1"/>
    </source>
</evidence>
<feature type="transmembrane region" description="Helical" evidence="18">
    <location>
        <begin position="6"/>
        <end position="27"/>
    </location>
</feature>
<keyword evidence="14" id="KW-1015">Disulfide bond</keyword>
<evidence type="ECO:0000256" key="18">
    <source>
        <dbReference type="RuleBase" id="RU364058"/>
    </source>
</evidence>
<keyword evidence="4" id="KW-0597">Phosphoprotein</keyword>
<feature type="transmembrane region" description="Helical" evidence="18">
    <location>
        <begin position="63"/>
        <end position="85"/>
    </location>
</feature>
<dbReference type="Gene3D" id="2.170.40.20">
    <property type="entry name" value="Human immunodeficiency virus 1, Gp160, envelope glycoprotein"/>
    <property type="match status" value="1"/>
</dbReference>
<comment type="similarity">
    <text evidence="18">Belongs to the HIV-1 VPU protein family.</text>
</comment>
<evidence type="ECO:0000256" key="7">
    <source>
        <dbReference type="ARBA" id="ARBA00022692"/>
    </source>
</evidence>
<evidence type="ECO:0000256" key="9">
    <source>
        <dbReference type="ARBA" id="ARBA00022804"/>
    </source>
</evidence>
<dbReference type="GO" id="GO:0005261">
    <property type="term" value="F:monoatomic cation channel activity"/>
    <property type="evidence" value="ECO:0007669"/>
    <property type="project" value="InterPro"/>
</dbReference>
<evidence type="ECO:0000256" key="8">
    <source>
        <dbReference type="ARBA" id="ARBA00022703"/>
    </source>
</evidence>
<dbReference type="GO" id="GO:0032801">
    <property type="term" value="P:receptor catabolic process"/>
    <property type="evidence" value="ECO:0007669"/>
    <property type="project" value="InterPro"/>
</dbReference>
<dbReference type="GO" id="GO:0019031">
    <property type="term" value="C:viral envelope"/>
    <property type="evidence" value="ECO:0007669"/>
    <property type="project" value="UniProtKB-KW"/>
</dbReference>
<evidence type="ECO:0000256" key="10">
    <source>
        <dbReference type="ARBA" id="ARBA00022844"/>
    </source>
</evidence>
<dbReference type="Pfam" id="PF00516">
    <property type="entry name" value="GP120"/>
    <property type="match status" value="1"/>
</dbReference>
<comment type="function">
    <text evidence="18">Enhances virion budding, by targeting human CD4 and Tetherin/BST2 to proteasome degradation. Degradation of CD4 prevents any unwanted premature interactions between viral Env and its receptor human CD4 in the endoplasmic reticulum. Degradation of antiretroviral protein Tetherin/BST2 is important for virion budding, as BST2 tethers new viral particles to the host cell membrane. Mechanistically, Vpu bridges either CD4 or BST2 to BTRC, a substrate recognition subunit of the Skp1/Cullin/F-box protein E3 ubiquitin ligase, induces their ubiquitination and subsequent proteasomal degradation. The alteration of the E3 ligase specificity by Vpu seems to interfere with the degradation of host IKBKB, leading to NF-kappa-B down-regulation and subsequent apoptosis. Acts as a viroporin that forms an oligomeric ion channel in membranes. Modulates the host DNA repair mechanisms to promote degradation of nuclear viral cDNA in cells that are already productively infected in order to suppress immune sensing and proviral hyper-integration (superinfection). Manipulates PML-NBs and modulates SUMOylation of host BLM protein thereby enhancing its DNA-end processing activity toward viral unintegrated linear DNA. Also inhibits RAD52-mediated homologous repair of viral cDNA, preventing the generation of dead-end circular forms of single copies of the long terminal repeat and permitting sustained nucleolytic attack.</text>
</comment>
<keyword evidence="9" id="KW-1161">Viral attachment to host cell</keyword>
<sequence length="129" mass="14726">MQPILVTIGALVIEIIIALVVWCVDLIKYRKILKLKKIDRLIDSKKKEQKTEEMGVKEKCHPLWIWGWKWITMLLGILMICSATQKLWVTYYYVGPACKEASTSLFCASNACAYDTQVHNVWATHAGAP</sequence>
<keyword evidence="20" id="KW-0261">Viral envelope protein</keyword>
<dbReference type="EMBL" id="JN223248">
    <property type="protein sequence ID" value="AFM37075.1"/>
    <property type="molecule type" value="Genomic_DNA"/>
</dbReference>
<evidence type="ECO:0000256" key="14">
    <source>
        <dbReference type="ARBA" id="ARBA00023157"/>
    </source>
</evidence>
<keyword evidence="12 18" id="KW-0406">Ion transport</keyword>
<evidence type="ECO:0000256" key="12">
    <source>
        <dbReference type="ARBA" id="ARBA00023065"/>
    </source>
</evidence>
<comment type="caution">
    <text evidence="18">Lacks conserved residue(s) required for the propagation of feature annotation.</text>
</comment>
<keyword evidence="3" id="KW-1168">Fusion of virus membrane with host membrane</keyword>
<evidence type="ECO:0000256" key="11">
    <source>
        <dbReference type="ARBA" id="ARBA00022870"/>
    </source>
</evidence>
<evidence type="ECO:0000256" key="16">
    <source>
        <dbReference type="ARBA" id="ARBA00023296"/>
    </source>
</evidence>